<evidence type="ECO:0000256" key="2">
    <source>
        <dbReference type="ARBA" id="ARBA00022688"/>
    </source>
</evidence>
<feature type="binding site" evidence="8">
    <location>
        <position position="89"/>
    </location>
    <ligand>
        <name>Fe cation</name>
        <dbReference type="ChEBI" id="CHEBI:24875"/>
        <label>1</label>
    </ligand>
</feature>
<dbReference type="GO" id="GO:0031314">
    <property type="term" value="C:extrinsic component of mitochondrial inner membrane"/>
    <property type="evidence" value="ECO:0007669"/>
    <property type="project" value="UniProtKB-UniRule"/>
</dbReference>
<dbReference type="GO" id="GO:0046872">
    <property type="term" value="F:metal ion binding"/>
    <property type="evidence" value="ECO:0007669"/>
    <property type="project" value="UniProtKB-KW"/>
</dbReference>
<evidence type="ECO:0000256" key="3">
    <source>
        <dbReference type="ARBA" id="ARBA00022723"/>
    </source>
</evidence>
<keyword evidence="8" id="KW-0496">Mitochondrion</keyword>
<dbReference type="GO" id="GO:0006744">
    <property type="term" value="P:ubiquinone biosynthetic process"/>
    <property type="evidence" value="ECO:0007669"/>
    <property type="project" value="UniProtKB-UniRule"/>
</dbReference>
<dbReference type="GO" id="GO:0005634">
    <property type="term" value="C:nucleus"/>
    <property type="evidence" value="ECO:0007669"/>
    <property type="project" value="TreeGrafter"/>
</dbReference>
<feature type="binding site" evidence="8">
    <location>
        <position position="141"/>
    </location>
    <ligand>
        <name>Fe cation</name>
        <dbReference type="ChEBI" id="CHEBI:24875"/>
        <label>2</label>
    </ligand>
</feature>
<dbReference type="AlphaFoldDB" id="T2M671"/>
<evidence type="ECO:0000256" key="8">
    <source>
        <dbReference type="HAMAP-Rule" id="MF_03194"/>
    </source>
</evidence>
<sequence>MLAPLYRVTRLELSKPILYIQGRYFSLTFSNNQFKSNREQRKHEQHILSQILRVDHAGEMGADRIYAGQMAVLKDSEYGSVINKMWIQEKEHLKKFNELLPKYKIRPSALLPLWNVAGFVLGAGTALMGKEAAMACTIAVEEVIGQHYDSQLRELLTENPERYKELLEVLQKFRDDELEHMETGYHYDGEKVSIAPFYQVLKSVIQFGCHGAIWLTKKV</sequence>
<dbReference type="InterPro" id="IPR011566">
    <property type="entry name" value="Ubq_synth_Coq7"/>
</dbReference>
<protein>
    <recommendedName>
        <fullName evidence="8">5-demethoxyubiquinone hydroxylase, mitochondrial</fullName>
        <shortName evidence="8">DMQ hydroxylase</shortName>
        <ecNumber evidence="8">1.14.99.60</ecNumber>
    </recommendedName>
    <alternativeName>
        <fullName evidence="8">Ubiquinone biosynthesis monooxygenase COQ7</fullName>
    </alternativeName>
</protein>
<organism evidence="9">
    <name type="scientific">Hydra vulgaris</name>
    <name type="common">Hydra</name>
    <name type="synonym">Hydra attenuata</name>
    <dbReference type="NCBI Taxonomy" id="6087"/>
    <lineage>
        <taxon>Eukaryota</taxon>
        <taxon>Metazoa</taxon>
        <taxon>Cnidaria</taxon>
        <taxon>Hydrozoa</taxon>
        <taxon>Hydroidolina</taxon>
        <taxon>Anthoathecata</taxon>
        <taxon>Aplanulata</taxon>
        <taxon>Hydridae</taxon>
        <taxon>Hydra</taxon>
    </lineage>
</organism>
<dbReference type="CDD" id="cd01042">
    <property type="entry name" value="DMQH"/>
    <property type="match status" value="1"/>
</dbReference>
<reference evidence="9" key="1">
    <citation type="journal article" date="2013" name="Genome Biol. Evol.">
        <title>Punctuated emergences of genetic and phenotypic innovations in eumetazoan, bilaterian, euteleostome, and hominidae ancestors.</title>
        <authorList>
            <person name="Wenger Y."/>
            <person name="Galliot B."/>
        </authorList>
    </citation>
    <scope>NUCLEOTIDE SEQUENCE</scope>
    <source>
        <tissue evidence="9">Whole animals</tissue>
    </source>
</reference>
<feature type="binding site" evidence="8">
    <location>
        <position position="180"/>
    </location>
    <ligand>
        <name>Fe cation</name>
        <dbReference type="ChEBI" id="CHEBI:24875"/>
        <label>2</label>
    </ligand>
</feature>
<dbReference type="HAMAP" id="MF_01658">
    <property type="entry name" value="COQ7"/>
    <property type="match status" value="1"/>
</dbReference>
<name>T2M671_HYDVU</name>
<dbReference type="GO" id="GO:0016709">
    <property type="term" value="F:oxidoreductase activity, acting on paired donors, with incorporation or reduction of molecular oxygen, NAD(P)H as one donor, and incorporation of one atom of oxygen"/>
    <property type="evidence" value="ECO:0007669"/>
    <property type="project" value="UniProtKB-UniRule"/>
</dbReference>
<comment type="similarity">
    <text evidence="8">Belongs to the COQ7 family.</text>
</comment>
<feature type="binding site" evidence="8">
    <location>
        <position position="177"/>
    </location>
    <ligand>
        <name>Fe cation</name>
        <dbReference type="ChEBI" id="CHEBI:24875"/>
        <label>2</label>
    </ligand>
</feature>
<proteinExistence type="evidence at transcript level"/>
<keyword evidence="2 8" id="KW-0831">Ubiquinone biosynthesis</keyword>
<gene>
    <name evidence="9" type="primary">COQ7</name>
</gene>
<keyword evidence="6 8" id="KW-0503">Monooxygenase</keyword>
<feature type="binding site" evidence="8">
    <location>
        <position position="59"/>
    </location>
    <ligand>
        <name>Fe cation</name>
        <dbReference type="ChEBI" id="CHEBI:24875"/>
        <label>1</label>
    </ligand>
</feature>
<comment type="subcellular location">
    <subcellularLocation>
        <location evidence="8">Mitochondrion inner membrane</location>
        <topology evidence="8">Peripheral membrane protein</topology>
        <orientation evidence="8">Matrix side</orientation>
    </subcellularLocation>
</comment>
<keyword evidence="7 8" id="KW-0472">Membrane</keyword>
<keyword evidence="8" id="KW-0999">Mitochondrion inner membrane</keyword>
<comment type="cofactor">
    <cofactor evidence="8">
        <name>Fe cation</name>
        <dbReference type="ChEBI" id="CHEBI:24875"/>
    </cofactor>
    <text evidence="8">Binds 2 iron ions per subunit.</text>
</comment>
<dbReference type="InterPro" id="IPR009078">
    <property type="entry name" value="Ferritin-like_SF"/>
</dbReference>
<comment type="subunit">
    <text evidence="8">Component of a multi-subunit COQ enzyme complex.</text>
</comment>
<keyword evidence="4 8" id="KW-0560">Oxidoreductase</keyword>
<evidence type="ECO:0000256" key="5">
    <source>
        <dbReference type="ARBA" id="ARBA00023004"/>
    </source>
</evidence>
<evidence type="ECO:0000256" key="4">
    <source>
        <dbReference type="ARBA" id="ARBA00023002"/>
    </source>
</evidence>
<accession>T2M671</accession>
<dbReference type="PANTHER" id="PTHR11237:SF4">
    <property type="entry name" value="5-DEMETHOXYUBIQUINONE HYDROXYLASE, MITOCHONDRIAL"/>
    <property type="match status" value="1"/>
</dbReference>
<dbReference type="GO" id="GO:2000377">
    <property type="term" value="P:regulation of reactive oxygen species metabolic process"/>
    <property type="evidence" value="ECO:0007669"/>
    <property type="project" value="TreeGrafter"/>
</dbReference>
<dbReference type="EMBL" id="HAAD01001551">
    <property type="protein sequence ID" value="CDG67783.1"/>
    <property type="molecule type" value="mRNA"/>
</dbReference>
<dbReference type="UniPathway" id="UPA00232"/>
<keyword evidence="5 8" id="KW-0408">Iron</keyword>
<evidence type="ECO:0000313" key="9">
    <source>
        <dbReference type="EMBL" id="CDG67783.1"/>
    </source>
</evidence>
<evidence type="ECO:0000256" key="7">
    <source>
        <dbReference type="ARBA" id="ARBA00023136"/>
    </source>
</evidence>
<dbReference type="PANTHER" id="PTHR11237">
    <property type="entry name" value="COENZYME Q10 BIOSYNTHESIS PROTEIN 7"/>
    <property type="match status" value="1"/>
</dbReference>
<dbReference type="GO" id="GO:0008682">
    <property type="term" value="F:3-demethoxyubiquinol 3-hydroxylase activity"/>
    <property type="evidence" value="ECO:0007669"/>
    <property type="project" value="UniProtKB-EC"/>
</dbReference>
<feature type="binding site" evidence="8">
    <location>
        <position position="177"/>
    </location>
    <ligand>
        <name>Fe cation</name>
        <dbReference type="ChEBI" id="CHEBI:24875"/>
        <label>1</label>
    </ligand>
</feature>
<feature type="binding site" evidence="8">
    <location>
        <position position="89"/>
    </location>
    <ligand>
        <name>Fe cation</name>
        <dbReference type="ChEBI" id="CHEBI:24875"/>
        <label>2</label>
    </ligand>
</feature>
<evidence type="ECO:0000256" key="1">
    <source>
        <dbReference type="ARBA" id="ARBA00004749"/>
    </source>
</evidence>
<comment type="catalytic activity">
    <reaction evidence="8">
        <text>a 5-methoxy-2-methyl-3-(all-trans-polyprenyl)benzene-1,4-diol + AH2 + O2 = a 3-demethylubiquinol + A + H2O</text>
        <dbReference type="Rhea" id="RHEA:50908"/>
        <dbReference type="Rhea" id="RHEA-COMP:10859"/>
        <dbReference type="Rhea" id="RHEA-COMP:10914"/>
        <dbReference type="ChEBI" id="CHEBI:13193"/>
        <dbReference type="ChEBI" id="CHEBI:15377"/>
        <dbReference type="ChEBI" id="CHEBI:15379"/>
        <dbReference type="ChEBI" id="CHEBI:17499"/>
        <dbReference type="ChEBI" id="CHEBI:84167"/>
        <dbReference type="ChEBI" id="CHEBI:84422"/>
        <dbReference type="EC" id="1.14.99.60"/>
    </reaction>
</comment>
<dbReference type="Pfam" id="PF03232">
    <property type="entry name" value="COQ7"/>
    <property type="match status" value="1"/>
</dbReference>
<comment type="function">
    <text evidence="8">Catalyzes the hydroxylation of 2-polyprenyl-3-methyl-6-methoxy-1,4-benzoquinol (DMQH2) during ubiquinone biosynthesis. Has also a structural role in the COQ enzyme complex, stabilizing other COQ polypeptides. Involved in lifespan determination in a ubiquinone-independent manner.</text>
</comment>
<keyword evidence="3 8" id="KW-0479">Metal-binding</keyword>
<comment type="pathway">
    <text evidence="1 8">Cofactor biosynthesis; ubiquinone biosynthesis.</text>
</comment>
<dbReference type="EC" id="1.14.99.60" evidence="8"/>
<keyword evidence="9" id="KW-0830">Ubiquinone</keyword>
<dbReference type="OrthoDB" id="275371at2759"/>
<dbReference type="SUPFAM" id="SSF47240">
    <property type="entry name" value="Ferritin-like"/>
    <property type="match status" value="1"/>
</dbReference>
<dbReference type="GO" id="GO:0010468">
    <property type="term" value="P:regulation of gene expression"/>
    <property type="evidence" value="ECO:0007669"/>
    <property type="project" value="TreeGrafter"/>
</dbReference>
<dbReference type="GO" id="GO:0008340">
    <property type="term" value="P:determination of adult lifespan"/>
    <property type="evidence" value="ECO:0007669"/>
    <property type="project" value="TreeGrafter"/>
</dbReference>
<evidence type="ECO:0000256" key="6">
    <source>
        <dbReference type="ARBA" id="ARBA00023033"/>
    </source>
</evidence>
<feature type="binding site" evidence="8">
    <location>
        <position position="92"/>
    </location>
    <ligand>
        <name>Fe cation</name>
        <dbReference type="ChEBI" id="CHEBI:24875"/>
        <label>1</label>
    </ligand>
</feature>